<dbReference type="GO" id="GO:0003700">
    <property type="term" value="F:DNA-binding transcription factor activity"/>
    <property type="evidence" value="ECO:0007669"/>
    <property type="project" value="InterPro"/>
</dbReference>
<dbReference type="EMBL" id="VBUI01000012">
    <property type="protein sequence ID" value="TLF50563.1"/>
    <property type="molecule type" value="Genomic_DNA"/>
</dbReference>
<dbReference type="GO" id="GO:2000142">
    <property type="term" value="P:regulation of DNA-templated transcription initiation"/>
    <property type="evidence" value="ECO:0007669"/>
    <property type="project" value="TreeGrafter"/>
</dbReference>
<dbReference type="PROSITE" id="PS50931">
    <property type="entry name" value="HTH_LYSR"/>
    <property type="match status" value="1"/>
</dbReference>
<feature type="domain" description="HTH lysR-type" evidence="6">
    <location>
        <begin position="1"/>
        <end position="58"/>
    </location>
</feature>
<comment type="similarity">
    <text evidence="1">Belongs to the LysR transcriptional regulatory family.</text>
</comment>
<evidence type="ECO:0000259" key="6">
    <source>
        <dbReference type="PROSITE" id="PS50931"/>
    </source>
</evidence>
<dbReference type="Gene3D" id="3.40.190.290">
    <property type="match status" value="1"/>
</dbReference>
<dbReference type="PRINTS" id="PR00039">
    <property type="entry name" value="HTHLYSR"/>
</dbReference>
<dbReference type="GO" id="GO:0003677">
    <property type="term" value="F:DNA binding"/>
    <property type="evidence" value="ECO:0007669"/>
    <property type="project" value="UniProtKB-KW"/>
</dbReference>
<evidence type="ECO:0000313" key="7">
    <source>
        <dbReference type="EMBL" id="TLF50563.1"/>
    </source>
</evidence>
<gene>
    <name evidence="7" type="ORF">FEI13_09035</name>
</gene>
<sequence>MNLKNLEIFLRVHESGSLTKASAQLGITQPSLSRAISALEEELGGALFHRTGRGVALTELGEAALPRIRSLISHADEVASDLRDLGGSPTGIVTLGVLPSMTTPLVARLFNETRKRFPGIQLRIYEGFSDQIEHWVATGHVDIGVLSRYRAARQEKEEVLLDSGLMLVAPLGDPLTGSTVGFQALQGLPLVLPIYPNGLRVLVDDTAKRQGVRLNIVLEADSLRVQKDVVKQHDCFTILSPQAVFEEVAEGHLSASHIVNPVLTRQAILTSTTSRPISRGGREVIKMVKNIVQGLREEFDW</sequence>
<dbReference type="FunFam" id="1.10.10.10:FF:000001">
    <property type="entry name" value="LysR family transcriptional regulator"/>
    <property type="match status" value="1"/>
</dbReference>
<keyword evidence="8" id="KW-1185">Reference proteome</keyword>
<evidence type="ECO:0000256" key="5">
    <source>
        <dbReference type="ARBA" id="ARBA00023163"/>
    </source>
</evidence>
<reference evidence="7 8" key="1">
    <citation type="journal article" date="2007" name="Int. J. Syst. Evol. Microbiol.">
        <title>Halomonas saccharevitans sp. nov., Halomonas arcis sp. nov. and Halomonas subterranea sp. nov., halophilic bacteria isolated from hypersaline environments of China.</title>
        <authorList>
            <person name="Xu X.W."/>
            <person name="Wu Y.H."/>
            <person name="Zhou Z."/>
            <person name="Wang C.S."/>
            <person name="Zhou Y.G."/>
            <person name="Zhang H.B."/>
            <person name="Wang Y."/>
            <person name="Wu M."/>
        </authorList>
    </citation>
    <scope>NUCLEOTIDE SEQUENCE [LARGE SCALE GENOMIC DNA]</scope>
    <source>
        <strain evidence="7 8">TBZ3</strain>
    </source>
</reference>
<dbReference type="Pfam" id="PF03466">
    <property type="entry name" value="LysR_substrate"/>
    <property type="match status" value="1"/>
</dbReference>
<organism evidence="7 8">
    <name type="scientific">Halomonas urmiana</name>
    <dbReference type="NCBI Taxonomy" id="490901"/>
    <lineage>
        <taxon>Bacteria</taxon>
        <taxon>Pseudomonadati</taxon>
        <taxon>Pseudomonadota</taxon>
        <taxon>Gammaproteobacteria</taxon>
        <taxon>Oceanospirillales</taxon>
        <taxon>Halomonadaceae</taxon>
        <taxon>Halomonas</taxon>
    </lineage>
</organism>
<evidence type="ECO:0000256" key="1">
    <source>
        <dbReference type="ARBA" id="ARBA00009437"/>
    </source>
</evidence>
<dbReference type="Proteomes" id="UP000306973">
    <property type="component" value="Unassembled WGS sequence"/>
</dbReference>
<dbReference type="Pfam" id="PF00126">
    <property type="entry name" value="HTH_1"/>
    <property type="match status" value="1"/>
</dbReference>
<dbReference type="InterPro" id="IPR036390">
    <property type="entry name" value="WH_DNA-bd_sf"/>
</dbReference>
<dbReference type="Gene3D" id="1.10.10.10">
    <property type="entry name" value="Winged helix-like DNA-binding domain superfamily/Winged helix DNA-binding domain"/>
    <property type="match status" value="1"/>
</dbReference>
<dbReference type="AlphaFoldDB" id="A0A5R8MH80"/>
<keyword evidence="4" id="KW-0010">Activator</keyword>
<proteinExistence type="inferred from homology"/>
<evidence type="ECO:0000256" key="4">
    <source>
        <dbReference type="ARBA" id="ARBA00023159"/>
    </source>
</evidence>
<dbReference type="OrthoDB" id="8850588at2"/>
<dbReference type="SUPFAM" id="SSF53850">
    <property type="entry name" value="Periplasmic binding protein-like II"/>
    <property type="match status" value="1"/>
</dbReference>
<name>A0A5R8MH80_9GAMM</name>
<comment type="caution">
    <text evidence="7">The sequence shown here is derived from an EMBL/GenBank/DDBJ whole genome shotgun (WGS) entry which is preliminary data.</text>
</comment>
<keyword evidence="3" id="KW-0238">DNA-binding</keyword>
<evidence type="ECO:0000313" key="8">
    <source>
        <dbReference type="Proteomes" id="UP000306973"/>
    </source>
</evidence>
<dbReference type="InterPro" id="IPR005119">
    <property type="entry name" value="LysR_subst-bd"/>
</dbReference>
<dbReference type="InterPro" id="IPR000847">
    <property type="entry name" value="LysR_HTH_N"/>
</dbReference>
<keyword evidence="5" id="KW-0804">Transcription</keyword>
<evidence type="ECO:0000256" key="2">
    <source>
        <dbReference type="ARBA" id="ARBA00023015"/>
    </source>
</evidence>
<dbReference type="PANTHER" id="PTHR30293">
    <property type="entry name" value="TRANSCRIPTIONAL REGULATORY PROTEIN NAC-RELATED"/>
    <property type="match status" value="1"/>
</dbReference>
<dbReference type="SUPFAM" id="SSF46785">
    <property type="entry name" value="Winged helix' DNA-binding domain"/>
    <property type="match status" value="1"/>
</dbReference>
<protein>
    <submittedName>
        <fullName evidence="7">LysR family transcriptional regulator</fullName>
    </submittedName>
</protein>
<dbReference type="RefSeq" id="WP_138181211.1">
    <property type="nucleotide sequence ID" value="NZ_VBUI01000012.1"/>
</dbReference>
<dbReference type="InterPro" id="IPR036388">
    <property type="entry name" value="WH-like_DNA-bd_sf"/>
</dbReference>
<evidence type="ECO:0000256" key="3">
    <source>
        <dbReference type="ARBA" id="ARBA00023125"/>
    </source>
</evidence>
<dbReference type="PANTHER" id="PTHR30293:SF0">
    <property type="entry name" value="NITROGEN ASSIMILATION REGULATORY PROTEIN NAC"/>
    <property type="match status" value="1"/>
</dbReference>
<accession>A0A5R8MH80</accession>
<keyword evidence="2" id="KW-0805">Transcription regulation</keyword>